<dbReference type="Ensembl" id="ENSPNAT00000018681.2">
    <property type="protein sequence ID" value="ENSPNAP00000030541.1"/>
    <property type="gene ID" value="ENSPNAG00000017321.2"/>
</dbReference>
<evidence type="ECO:0008006" key="3">
    <source>
        <dbReference type="Google" id="ProtNLM"/>
    </source>
</evidence>
<reference evidence="1 2" key="1">
    <citation type="submission" date="2020-10" db="EMBL/GenBank/DDBJ databases">
        <title>Pygocentrus nattereri (red-bellied piranha) genome, fPygNat1, primary haplotype.</title>
        <authorList>
            <person name="Myers G."/>
            <person name="Meyer A."/>
            <person name="Karagic N."/>
            <person name="Pippel M."/>
            <person name="Winkler S."/>
            <person name="Tracey A."/>
            <person name="Wood J."/>
            <person name="Formenti G."/>
            <person name="Howe K."/>
            <person name="Fedrigo O."/>
            <person name="Jarvis E.D."/>
        </authorList>
    </citation>
    <scope>NUCLEOTIDE SEQUENCE [LARGE SCALE GENOMIC DNA]</scope>
</reference>
<accession>A0A3B4E5D8</accession>
<evidence type="ECO:0000313" key="2">
    <source>
        <dbReference type="Proteomes" id="UP001501920"/>
    </source>
</evidence>
<dbReference type="AlphaFoldDB" id="A0A3B4E5D8"/>
<sequence length="136" mass="15630">MRDYDDIAPFLGTWGPYQRIVFLVLAFSILPNGFVGIYIVFVGDTPPHECLIPEEYNISEIWREAAIPMITQDGGLKRSSCTRYRVDTLRNYSMLGYIPNVDVNMTDIELESCLNGWKYSKDIYQSTIVTENSLKM</sequence>
<organism evidence="1 2">
    <name type="scientific">Pygocentrus nattereri</name>
    <name type="common">Red-bellied piranha</name>
    <dbReference type="NCBI Taxonomy" id="42514"/>
    <lineage>
        <taxon>Eukaryota</taxon>
        <taxon>Metazoa</taxon>
        <taxon>Chordata</taxon>
        <taxon>Craniata</taxon>
        <taxon>Vertebrata</taxon>
        <taxon>Euteleostomi</taxon>
        <taxon>Actinopterygii</taxon>
        <taxon>Neopterygii</taxon>
        <taxon>Teleostei</taxon>
        <taxon>Ostariophysi</taxon>
        <taxon>Characiformes</taxon>
        <taxon>Characoidei</taxon>
        <taxon>Pygocentrus</taxon>
    </lineage>
</organism>
<reference evidence="1" key="3">
    <citation type="submission" date="2025-09" db="UniProtKB">
        <authorList>
            <consortium name="Ensembl"/>
        </authorList>
    </citation>
    <scope>IDENTIFICATION</scope>
</reference>
<protein>
    <recommendedName>
        <fullName evidence="3">Solute carrier family 22 member 5</fullName>
    </recommendedName>
</protein>
<evidence type="ECO:0000313" key="1">
    <source>
        <dbReference type="Ensembl" id="ENSPNAP00000030541.1"/>
    </source>
</evidence>
<reference evidence="1" key="2">
    <citation type="submission" date="2025-08" db="UniProtKB">
        <authorList>
            <consortium name="Ensembl"/>
        </authorList>
    </citation>
    <scope>IDENTIFICATION</scope>
</reference>
<proteinExistence type="predicted"/>
<keyword evidence="2" id="KW-1185">Reference proteome</keyword>
<dbReference type="Proteomes" id="UP001501920">
    <property type="component" value="Chromosome 16"/>
</dbReference>
<dbReference type="GeneTree" id="ENSGT00940000167667"/>
<name>A0A3B4E5D8_PYGNA</name>
<dbReference type="OMA" id="TISEMWR"/>
<dbReference type="STRING" id="42514.ENSPNAP00000030541"/>